<feature type="signal peptide" evidence="1">
    <location>
        <begin position="1"/>
        <end position="16"/>
    </location>
</feature>
<feature type="chain" id="PRO_5044895689" evidence="1">
    <location>
        <begin position="17"/>
        <end position="63"/>
    </location>
</feature>
<dbReference type="EMBL" id="JAYRBN010000009">
    <property type="protein sequence ID" value="KAL2750564.1"/>
    <property type="molecule type" value="Genomic_DNA"/>
</dbReference>
<feature type="non-terminal residue" evidence="2">
    <location>
        <position position="1"/>
    </location>
</feature>
<organism evidence="2 3">
    <name type="scientific">Vespula maculifrons</name>
    <name type="common">Eastern yellow jacket</name>
    <name type="synonym">Wasp</name>
    <dbReference type="NCBI Taxonomy" id="7453"/>
    <lineage>
        <taxon>Eukaryota</taxon>
        <taxon>Metazoa</taxon>
        <taxon>Ecdysozoa</taxon>
        <taxon>Arthropoda</taxon>
        <taxon>Hexapoda</taxon>
        <taxon>Insecta</taxon>
        <taxon>Pterygota</taxon>
        <taxon>Neoptera</taxon>
        <taxon>Endopterygota</taxon>
        <taxon>Hymenoptera</taxon>
        <taxon>Apocrita</taxon>
        <taxon>Aculeata</taxon>
        <taxon>Vespoidea</taxon>
        <taxon>Vespidae</taxon>
        <taxon>Vespinae</taxon>
        <taxon>Vespula</taxon>
    </lineage>
</organism>
<evidence type="ECO:0000256" key="1">
    <source>
        <dbReference type="SAM" id="SignalP"/>
    </source>
</evidence>
<accession>A0ABD2CZK1</accession>
<proteinExistence type="predicted"/>
<keyword evidence="1" id="KW-0732">Signal</keyword>
<dbReference type="AlphaFoldDB" id="A0ABD2CZK1"/>
<protein>
    <submittedName>
        <fullName evidence="2">Uncharacterized protein</fullName>
    </submittedName>
</protein>
<comment type="caution">
    <text evidence="2">The sequence shown here is derived from an EMBL/GenBank/DDBJ whole genome shotgun (WGS) entry which is preliminary data.</text>
</comment>
<name>A0ABD2CZK1_VESMC</name>
<dbReference type="Proteomes" id="UP001607303">
    <property type="component" value="Unassembled WGS sequence"/>
</dbReference>
<gene>
    <name evidence="2" type="ORF">V1477_001134</name>
</gene>
<reference evidence="2 3" key="1">
    <citation type="journal article" date="2024" name="Ann. Entomol. Soc. Am.">
        <title>Genomic analyses of the southern and eastern yellowjacket wasps (Hymenoptera: Vespidae) reveal evolutionary signatures of social life.</title>
        <authorList>
            <person name="Catto M.A."/>
            <person name="Caine P.B."/>
            <person name="Orr S.E."/>
            <person name="Hunt B.G."/>
            <person name="Goodisman M.A.D."/>
        </authorList>
    </citation>
    <scope>NUCLEOTIDE SEQUENCE [LARGE SCALE GENOMIC DNA]</scope>
    <source>
        <strain evidence="2">232</strain>
        <tissue evidence="2">Head and thorax</tissue>
    </source>
</reference>
<sequence>FFSLLTFADIVKHIFAFLLSCDLSHYFARYVLMYIRVSLRSFTSDLSAQHRLDLSYDTIPNKG</sequence>
<keyword evidence="3" id="KW-1185">Reference proteome</keyword>
<evidence type="ECO:0000313" key="2">
    <source>
        <dbReference type="EMBL" id="KAL2750564.1"/>
    </source>
</evidence>
<evidence type="ECO:0000313" key="3">
    <source>
        <dbReference type="Proteomes" id="UP001607303"/>
    </source>
</evidence>